<evidence type="ECO:0000313" key="2">
    <source>
        <dbReference type="Proteomes" id="UP000320293"/>
    </source>
</evidence>
<sequence length="234" mass="27389">MSNKNKFATDFWKNYLTQLKVEEDVRGKEIIEVGSHDVNGSLRSILHDFKPVKWLGVDIEQGLGVDEICSVYSLVERFGSESFDTVICTEMIEHVQDWRKAIWNMGTILKPNGVLFITTRSQGFPYHGYPYDFWRYELEDMENIFSNMIIESLIEDTTAPGVFMKARKPSSFTEKNLDNLELYSILKRKRCHDHNQFDILSYSIRRKNFYVLTGRRLKFLNLPRKTRAKILGLG</sequence>
<organism evidence="1 2">
    <name type="scientific">Microcystis aeruginosa Ma_QC_Ca_00000000_S207</name>
    <dbReference type="NCBI Taxonomy" id="2486251"/>
    <lineage>
        <taxon>Bacteria</taxon>
        <taxon>Bacillati</taxon>
        <taxon>Cyanobacteriota</taxon>
        <taxon>Cyanophyceae</taxon>
        <taxon>Oscillatoriophycideae</taxon>
        <taxon>Chroococcales</taxon>
        <taxon>Microcystaceae</taxon>
        <taxon>Microcystis</taxon>
    </lineage>
</organism>
<dbReference type="Gene3D" id="3.40.50.150">
    <property type="entry name" value="Vaccinia Virus protein VP39"/>
    <property type="match status" value="1"/>
</dbReference>
<dbReference type="Pfam" id="PF13489">
    <property type="entry name" value="Methyltransf_23"/>
    <property type="match status" value="1"/>
</dbReference>
<protein>
    <submittedName>
        <fullName evidence="1">Methyltransferase domain-containing protein</fullName>
    </submittedName>
</protein>
<accession>A0A552G491</accession>
<proteinExistence type="predicted"/>
<keyword evidence="1" id="KW-0489">Methyltransferase</keyword>
<dbReference type="Proteomes" id="UP000320293">
    <property type="component" value="Unassembled WGS sequence"/>
</dbReference>
<dbReference type="GO" id="GO:0032259">
    <property type="term" value="P:methylation"/>
    <property type="evidence" value="ECO:0007669"/>
    <property type="project" value="UniProtKB-KW"/>
</dbReference>
<gene>
    <name evidence="1" type="ORF">EWV91_01235</name>
</gene>
<dbReference type="AlphaFoldDB" id="A0A552G491"/>
<dbReference type="SUPFAM" id="SSF53335">
    <property type="entry name" value="S-adenosyl-L-methionine-dependent methyltransferases"/>
    <property type="match status" value="1"/>
</dbReference>
<dbReference type="InterPro" id="IPR029063">
    <property type="entry name" value="SAM-dependent_MTases_sf"/>
</dbReference>
<dbReference type="GO" id="GO:0008168">
    <property type="term" value="F:methyltransferase activity"/>
    <property type="evidence" value="ECO:0007669"/>
    <property type="project" value="UniProtKB-KW"/>
</dbReference>
<dbReference type="EMBL" id="SFBF01000022">
    <property type="protein sequence ID" value="TRU53795.1"/>
    <property type="molecule type" value="Genomic_DNA"/>
</dbReference>
<evidence type="ECO:0000313" key="1">
    <source>
        <dbReference type="EMBL" id="TRU53795.1"/>
    </source>
</evidence>
<comment type="caution">
    <text evidence="1">The sequence shown here is derived from an EMBL/GenBank/DDBJ whole genome shotgun (WGS) entry which is preliminary data.</text>
</comment>
<name>A0A552G491_MICAE</name>
<keyword evidence="1" id="KW-0808">Transferase</keyword>
<reference evidence="1 2" key="1">
    <citation type="submission" date="2019-01" db="EMBL/GenBank/DDBJ databases">
        <title>Coherence of Microcystis species and biogeography revealed through population genomics.</title>
        <authorList>
            <person name="Perez-Carrascal O.M."/>
            <person name="Terrat Y."/>
            <person name="Giani A."/>
            <person name="Fortin N."/>
            <person name="Tromas N."/>
            <person name="Shapiro B.J."/>
        </authorList>
    </citation>
    <scope>NUCLEOTIDE SEQUENCE [LARGE SCALE GENOMIC DNA]</scope>
    <source>
        <strain evidence="1">Ma_QC_Ca_00000000_S207</strain>
    </source>
</reference>